<dbReference type="EMBL" id="AP023356">
    <property type="protein sequence ID" value="BCJ47971.1"/>
    <property type="molecule type" value="Genomic_DNA"/>
</dbReference>
<accession>A0ABM7M8I5</accession>
<organism evidence="1 2">
    <name type="scientific">Actinoplanes ianthinogenes</name>
    <dbReference type="NCBI Taxonomy" id="122358"/>
    <lineage>
        <taxon>Bacteria</taxon>
        <taxon>Bacillati</taxon>
        <taxon>Actinomycetota</taxon>
        <taxon>Actinomycetes</taxon>
        <taxon>Micromonosporales</taxon>
        <taxon>Micromonosporaceae</taxon>
        <taxon>Actinoplanes</taxon>
    </lineage>
</organism>
<dbReference type="RefSeq" id="WP_189330310.1">
    <property type="nucleotide sequence ID" value="NZ_AP023356.1"/>
</dbReference>
<dbReference type="Proteomes" id="UP000676967">
    <property type="component" value="Chromosome"/>
</dbReference>
<evidence type="ECO:0000313" key="1">
    <source>
        <dbReference type="EMBL" id="BCJ47971.1"/>
    </source>
</evidence>
<sequence>MTEDEIVERIRRARQREQTPARIGGHEVLIDTVRLPTGIVTTVHRILDGRVTVLHAGAGSFREDVARALLDVPAVATGTVQPVAIDVPGLRLDRALALGPDDAGSDPELDERTVIVVAVHHSEILPGEPEQDFATAISTRGTGLAYRLNEWDRHPVPRADARLLDDWPGGMMHRSERFHPWQAERMLTRVAPDGPAEVRVEIRSMAGHDLVLQRRWDRAVGTLTFPDGTPVPIDLPRHELWARLGAVFLGEDTTGLVTVAAGTPEADVLEIRYQTEDRGWASLPRMESLDSCVARLDAHILRSPGNWAVFTSASDAVIQVECTEEGGLWLETPDPDTKQSLGRLVTVAEAATLLGVLAREDRSAVADLPGVETVPWD</sequence>
<reference evidence="1 2" key="1">
    <citation type="submission" date="2020-08" db="EMBL/GenBank/DDBJ databases">
        <title>Whole genome shotgun sequence of Actinoplanes ianthinogenes NBRC 13996.</title>
        <authorList>
            <person name="Komaki H."/>
            <person name="Tamura T."/>
        </authorList>
    </citation>
    <scope>NUCLEOTIDE SEQUENCE [LARGE SCALE GENOMIC DNA]</scope>
    <source>
        <strain evidence="1 2">NBRC 13996</strain>
    </source>
</reference>
<keyword evidence="2" id="KW-1185">Reference proteome</keyword>
<proteinExistence type="predicted"/>
<evidence type="ECO:0000313" key="2">
    <source>
        <dbReference type="Proteomes" id="UP000676967"/>
    </source>
</evidence>
<protein>
    <submittedName>
        <fullName evidence="1">Uncharacterized protein</fullName>
    </submittedName>
</protein>
<gene>
    <name evidence="1" type="ORF">Aiant_86280</name>
</gene>
<name>A0ABM7M8I5_9ACTN</name>